<evidence type="ECO:0000313" key="1">
    <source>
        <dbReference type="EMBL" id="KZN20408.1"/>
    </source>
</evidence>
<comment type="caution">
    <text evidence="1">The sequence shown here is derived from an EMBL/GenBank/DDBJ whole genome shotgun (WGS) entry which is preliminary data.</text>
</comment>
<dbReference type="OrthoDB" id="6989071at2"/>
<accession>A0A161XF70</accession>
<dbReference type="EMBL" id="LUKJ01000002">
    <property type="protein sequence ID" value="KZN20408.1"/>
    <property type="molecule type" value="Genomic_DNA"/>
</dbReference>
<gene>
    <name evidence="1" type="ORF">A1D17_02390</name>
</gene>
<dbReference type="AlphaFoldDB" id="A0A161XF70"/>
<proteinExistence type="predicted"/>
<organism evidence="1 2">
    <name type="scientific">Pseudomonas fluorescens</name>
    <dbReference type="NCBI Taxonomy" id="294"/>
    <lineage>
        <taxon>Bacteria</taxon>
        <taxon>Pseudomonadati</taxon>
        <taxon>Pseudomonadota</taxon>
        <taxon>Gammaproteobacteria</taxon>
        <taxon>Pseudomonadales</taxon>
        <taxon>Pseudomonadaceae</taxon>
        <taxon>Pseudomonas</taxon>
    </lineage>
</organism>
<evidence type="ECO:0000313" key="2">
    <source>
        <dbReference type="Proteomes" id="UP000076489"/>
    </source>
</evidence>
<reference evidence="2" key="1">
    <citation type="submission" date="2016-03" db="EMBL/GenBank/DDBJ databases">
        <authorList>
            <person name="Ray J."/>
            <person name="Price M."/>
            <person name="Deutschbauer A."/>
        </authorList>
    </citation>
    <scope>NUCLEOTIDE SEQUENCE [LARGE SCALE GENOMIC DNA]</scope>
    <source>
        <strain evidence="2">FW300-N1B4</strain>
    </source>
</reference>
<dbReference type="Proteomes" id="UP000076489">
    <property type="component" value="Unassembled WGS sequence"/>
</dbReference>
<name>A0A161XF70_PSEFL</name>
<protein>
    <submittedName>
        <fullName evidence="1">Uncharacterized protein</fullName>
    </submittedName>
</protein>
<reference evidence="1 2" key="2">
    <citation type="journal article" date="2018" name="Nature">
        <title>Mutant phenotypes for thousands of bacterial genes of unknown function.</title>
        <authorList>
            <person name="Price M.N."/>
            <person name="Wetmore K.M."/>
            <person name="Waters R.J."/>
            <person name="Callaghan M."/>
            <person name="Ray J."/>
            <person name="Liu H."/>
            <person name="Kuehl J.V."/>
            <person name="Melnyk R.A."/>
            <person name="Lamson J.S."/>
            <person name="Suh Y."/>
            <person name="Carlson H.K."/>
            <person name="Esquivel Z."/>
            <person name="Sadeeshkumar H."/>
            <person name="Chakraborty R."/>
            <person name="Zane G.M."/>
            <person name="Rubin B.E."/>
            <person name="Wall J.D."/>
            <person name="Visel A."/>
            <person name="Bristow J."/>
            <person name="Blow M.J."/>
            <person name="Arkin A.P."/>
            <person name="Deutschbauer A.M."/>
        </authorList>
    </citation>
    <scope>NUCLEOTIDE SEQUENCE [LARGE SCALE GENOMIC DNA]</scope>
    <source>
        <strain evidence="1 2">FW300-N1B4</strain>
    </source>
</reference>
<sequence>MTVEVPALELSLAAAKAAATAAAKKWFYESFDDDLMEKMEKAGLIAQAEGFSISVIASLQVDIEQAFDAAISTINAAEPRQPSGSTPIPVCAGADDWANALLKLEVVKEALTSQNSTARLKNMDAGLLLCEGISILQSLRYQEQQSEPSALRFPTSLRKMWSGGEVQQWLEDQGPLYRTRKTPSDDQVTLQRVYDAFGIGELARTPSTLFTCIGNVQHFAQLLEEIEREFLMVPGVPSEEPEDLGSDPDDECLVNRWGSSKEQYVEQFRRALLTISSHVTVAAPLPMTMAEPASQN</sequence>
<dbReference type="RefSeq" id="WP_063340453.1">
    <property type="nucleotide sequence ID" value="NZ_LUKJ01000002.1"/>
</dbReference>